<reference evidence="1" key="1">
    <citation type="submission" date="2017-05" db="UniProtKB">
        <authorList>
            <consortium name="EnsemblMetazoa"/>
        </authorList>
    </citation>
    <scope>IDENTIFICATION</scope>
</reference>
<dbReference type="AlphaFoldDB" id="A0A1X7VUI9"/>
<dbReference type="EnsemblMetazoa" id="Aqu2.1.43772_001">
    <property type="protein sequence ID" value="Aqu2.1.43772_001"/>
    <property type="gene ID" value="Aqu2.1.43772"/>
</dbReference>
<protein>
    <submittedName>
        <fullName evidence="1">Uncharacterized protein</fullName>
    </submittedName>
</protein>
<accession>A0A1X7VUI9</accession>
<evidence type="ECO:0000313" key="1">
    <source>
        <dbReference type="EnsemblMetazoa" id="Aqu2.1.43772_001"/>
    </source>
</evidence>
<dbReference type="InParanoid" id="A0A1X7VUI9"/>
<name>A0A1X7VUI9_AMPQE</name>
<organism evidence="1">
    <name type="scientific">Amphimedon queenslandica</name>
    <name type="common">Sponge</name>
    <dbReference type="NCBI Taxonomy" id="400682"/>
    <lineage>
        <taxon>Eukaryota</taxon>
        <taxon>Metazoa</taxon>
        <taxon>Porifera</taxon>
        <taxon>Demospongiae</taxon>
        <taxon>Heteroscleromorpha</taxon>
        <taxon>Haplosclerida</taxon>
        <taxon>Niphatidae</taxon>
        <taxon>Amphimedon</taxon>
    </lineage>
</organism>
<proteinExistence type="predicted"/>
<sequence>MSTTLYSEKMSWSKNFINSTKNLFRGFNFPNFLPFGHVEPY</sequence>